<keyword evidence="6 11" id="KW-0560">Oxidoreductase</keyword>
<evidence type="ECO:0000256" key="11">
    <source>
        <dbReference type="RuleBase" id="RU000672"/>
    </source>
</evidence>
<proteinExistence type="inferred from homology"/>
<evidence type="ECO:0000256" key="10">
    <source>
        <dbReference type="PIRSR" id="PIRSR600269-51"/>
    </source>
</evidence>
<dbReference type="InterPro" id="IPR015798">
    <property type="entry name" value="Cu_amine_oxidase_C"/>
</dbReference>
<dbReference type="AlphaFoldDB" id="A0AAV9N3W3"/>
<dbReference type="InterPro" id="IPR015800">
    <property type="entry name" value="Cu_amine_oxidase_N2"/>
</dbReference>
<comment type="subunit">
    <text evidence="3">Homodimer.</text>
</comment>
<feature type="active site" description="Proton acceptor" evidence="9">
    <location>
        <position position="317"/>
    </location>
</feature>
<evidence type="ECO:0000256" key="5">
    <source>
        <dbReference type="ARBA" id="ARBA00022772"/>
    </source>
</evidence>
<protein>
    <recommendedName>
        <fullName evidence="11">Amine oxidase</fullName>
        <ecNumber evidence="11">1.4.3.-</ecNumber>
    </recommendedName>
</protein>
<evidence type="ECO:0000256" key="8">
    <source>
        <dbReference type="ARBA" id="ARBA00023157"/>
    </source>
</evidence>
<gene>
    <name evidence="14" type="ORF">LTR84_005479</name>
</gene>
<dbReference type="PANTHER" id="PTHR10638:SF33">
    <property type="entry name" value="AMINE OXIDASE"/>
    <property type="match status" value="1"/>
</dbReference>
<evidence type="ECO:0000256" key="4">
    <source>
        <dbReference type="ARBA" id="ARBA00022723"/>
    </source>
</evidence>
<evidence type="ECO:0000256" key="9">
    <source>
        <dbReference type="PIRSR" id="PIRSR600269-50"/>
    </source>
</evidence>
<dbReference type="Pfam" id="PF02727">
    <property type="entry name" value="Cu_amine_oxidN2"/>
    <property type="match status" value="1"/>
</dbReference>
<dbReference type="Proteomes" id="UP001358417">
    <property type="component" value="Unassembled WGS sequence"/>
</dbReference>
<dbReference type="InterPro" id="IPR000269">
    <property type="entry name" value="Cu_amine_oxidase"/>
</dbReference>
<evidence type="ECO:0000256" key="7">
    <source>
        <dbReference type="ARBA" id="ARBA00023008"/>
    </source>
</evidence>
<reference evidence="14 15" key="1">
    <citation type="submission" date="2023-08" db="EMBL/GenBank/DDBJ databases">
        <title>Black Yeasts Isolated from many extreme environments.</title>
        <authorList>
            <person name="Coleine C."/>
            <person name="Stajich J.E."/>
            <person name="Selbmann L."/>
        </authorList>
    </citation>
    <scope>NUCLEOTIDE SEQUENCE [LARGE SCALE GENOMIC DNA]</scope>
    <source>
        <strain evidence="14 15">CCFEE 5792</strain>
    </source>
</reference>
<evidence type="ECO:0000259" key="12">
    <source>
        <dbReference type="Pfam" id="PF01179"/>
    </source>
</evidence>
<evidence type="ECO:0000256" key="2">
    <source>
        <dbReference type="ARBA" id="ARBA00007983"/>
    </source>
</evidence>
<dbReference type="GO" id="GO:0005507">
    <property type="term" value="F:copper ion binding"/>
    <property type="evidence" value="ECO:0007669"/>
    <property type="project" value="InterPro"/>
</dbReference>
<name>A0AAV9N3W3_9EURO</name>
<dbReference type="EC" id="1.4.3.-" evidence="11"/>
<dbReference type="Gene3D" id="2.70.98.20">
    <property type="entry name" value="Copper amine oxidase, catalytic domain"/>
    <property type="match status" value="1"/>
</dbReference>
<dbReference type="GO" id="GO:0009308">
    <property type="term" value="P:amine metabolic process"/>
    <property type="evidence" value="ECO:0007669"/>
    <property type="project" value="UniProtKB-UniRule"/>
</dbReference>
<organism evidence="14 15">
    <name type="scientific">Exophiala bonariae</name>
    <dbReference type="NCBI Taxonomy" id="1690606"/>
    <lineage>
        <taxon>Eukaryota</taxon>
        <taxon>Fungi</taxon>
        <taxon>Dikarya</taxon>
        <taxon>Ascomycota</taxon>
        <taxon>Pezizomycotina</taxon>
        <taxon>Eurotiomycetes</taxon>
        <taxon>Chaetothyriomycetidae</taxon>
        <taxon>Chaetothyriales</taxon>
        <taxon>Herpotrichiellaceae</taxon>
        <taxon>Exophiala</taxon>
    </lineage>
</organism>
<evidence type="ECO:0000313" key="14">
    <source>
        <dbReference type="EMBL" id="KAK5049057.1"/>
    </source>
</evidence>
<comment type="cofactor">
    <cofactor evidence="1">
        <name>Cu cation</name>
        <dbReference type="ChEBI" id="CHEBI:23378"/>
    </cofactor>
</comment>
<accession>A0AAV9N3W3</accession>
<dbReference type="EMBL" id="JAVRRD010000020">
    <property type="protein sequence ID" value="KAK5049057.1"/>
    <property type="molecule type" value="Genomic_DNA"/>
</dbReference>
<dbReference type="PANTHER" id="PTHR10638">
    <property type="entry name" value="COPPER AMINE OXIDASE"/>
    <property type="match status" value="1"/>
</dbReference>
<comment type="PTM">
    <text evidence="10 11">Topaquinone (TPQ) is generated by copper-dependent autoxidation of a specific tyrosyl residue.</text>
</comment>
<dbReference type="GO" id="GO:0008131">
    <property type="term" value="F:primary methylamine oxidase activity"/>
    <property type="evidence" value="ECO:0007669"/>
    <property type="project" value="InterPro"/>
</dbReference>
<keyword evidence="15" id="KW-1185">Reference proteome</keyword>
<dbReference type="GeneID" id="89973656"/>
<dbReference type="InterPro" id="IPR049948">
    <property type="entry name" value="Cu_Am_ox_TPQ-bd"/>
</dbReference>
<keyword evidence="8" id="KW-1015">Disulfide bond</keyword>
<evidence type="ECO:0000259" key="13">
    <source>
        <dbReference type="Pfam" id="PF02727"/>
    </source>
</evidence>
<dbReference type="SUPFAM" id="SSF54416">
    <property type="entry name" value="Amine oxidase N-terminal region"/>
    <property type="match status" value="2"/>
</dbReference>
<feature type="active site" description="Schiff-base intermediate with substrate; via topaquinone" evidence="9">
    <location>
        <position position="401"/>
    </location>
</feature>
<sequence>MASSSRPHPLDPLTPQEIATTADHVRSAFAGQDAYFRVITLSEPAKTEMTLFLDAEHGDGGQVLPYPARLAMVQTFLGPRNSENFYQLKVNVESGEIVHKERLTGCHPHVDANDMQKTERACLDDPQVQEAIKNLRLPEGAIIKIEPWTYATDGMNDMKQKITMCYFYMQLITHPDANHYAYPLDLVVEMSGDAQVLKIYYLPQGTSNEISTMATPYNTKKILDSSIEYHPDLVPNHRTTTKPYHVSQPEGPSFQVKGNLITWEKWRFRAGFNYREGLTLHDVRYDGRSLFYRLSLSEMFVPYGDGRMPYNRKAAFDLGNDGAGVNSNNLQLGCDCLGHIKYFDGWHTTSDGTPIQIPNAVCCHEVDDGILWKHTNFRTGNAVVTRSRVLVLQTIITVSNYEYIFAFHFGQDASLHYEVRATGIVSTVPINIGDNVPFGTTIAPGLMAPYHQHIFSLRIDPAIAGYKNSLLVEESHPMPLQDPKVHNPFGIGYTTTSHIVSDESGLDLDHTVNRTFKIINESVINPITNGPVGFKLAPFYSQMLLAHPSSYHAKRSEFAAHAVWVTRYHDDELFAAGAHTMQSLGGQGIASWIQNRKDQEGGHHSSVRDQDIVVWHSFGSTHNPRVEDWPVMPCEKMTVGLKPVNFFTANPAMDVAVSTQERNRSVLVDGAGGPALTNGHCAR</sequence>
<feature type="modified residue" description="2',4',5'-topaquinone" evidence="10">
    <location>
        <position position="401"/>
    </location>
</feature>
<feature type="domain" description="Copper amine oxidase N2-terminal" evidence="13">
    <location>
        <begin position="8"/>
        <end position="90"/>
    </location>
</feature>
<dbReference type="FunFam" id="2.70.98.20:FF:000001">
    <property type="entry name" value="Amine oxidase"/>
    <property type="match status" value="1"/>
</dbReference>
<dbReference type="InterPro" id="IPR016182">
    <property type="entry name" value="Cu_amine_oxidase_N-reg"/>
</dbReference>
<dbReference type="PROSITE" id="PS01164">
    <property type="entry name" value="COPPER_AMINE_OXID_1"/>
    <property type="match status" value="1"/>
</dbReference>
<dbReference type="RefSeq" id="XP_064704262.1">
    <property type="nucleotide sequence ID" value="XM_064849048.1"/>
</dbReference>
<evidence type="ECO:0000256" key="1">
    <source>
        <dbReference type="ARBA" id="ARBA00001935"/>
    </source>
</evidence>
<dbReference type="SUPFAM" id="SSF49998">
    <property type="entry name" value="Amine oxidase catalytic domain"/>
    <property type="match status" value="1"/>
</dbReference>
<dbReference type="Gene3D" id="3.10.450.40">
    <property type="match status" value="2"/>
</dbReference>
<evidence type="ECO:0000313" key="15">
    <source>
        <dbReference type="Proteomes" id="UP001358417"/>
    </source>
</evidence>
<evidence type="ECO:0000256" key="3">
    <source>
        <dbReference type="ARBA" id="ARBA00011738"/>
    </source>
</evidence>
<feature type="domain" description="Copper amine oxidase catalytic" evidence="12">
    <location>
        <begin position="245"/>
        <end position="653"/>
    </location>
</feature>
<comment type="cofactor">
    <cofactor evidence="11">
        <name>Cu cation</name>
        <dbReference type="ChEBI" id="CHEBI:23378"/>
    </cofactor>
    <text evidence="11">Contains 1 topaquinone per subunit.</text>
</comment>
<evidence type="ECO:0000256" key="6">
    <source>
        <dbReference type="ARBA" id="ARBA00023002"/>
    </source>
</evidence>
<keyword evidence="4 11" id="KW-0479">Metal-binding</keyword>
<dbReference type="InterPro" id="IPR036460">
    <property type="entry name" value="Cu_amine_oxidase_C_sf"/>
</dbReference>
<keyword evidence="7 11" id="KW-0186">Copper</keyword>
<dbReference type="GO" id="GO:0048038">
    <property type="term" value="F:quinone binding"/>
    <property type="evidence" value="ECO:0007669"/>
    <property type="project" value="InterPro"/>
</dbReference>
<dbReference type="Pfam" id="PF01179">
    <property type="entry name" value="Cu_amine_oxid"/>
    <property type="match status" value="1"/>
</dbReference>
<comment type="caution">
    <text evidence="14">The sequence shown here is derived from an EMBL/GenBank/DDBJ whole genome shotgun (WGS) entry which is preliminary data.</text>
</comment>
<comment type="similarity">
    <text evidence="2 11">Belongs to the copper/topaquinone oxidase family.</text>
</comment>
<keyword evidence="5 9" id="KW-0801">TPQ</keyword>